<evidence type="ECO:0000313" key="2">
    <source>
        <dbReference type="Proteomes" id="UP000298663"/>
    </source>
</evidence>
<comment type="caution">
    <text evidence="1">The sequence shown here is derived from an EMBL/GenBank/DDBJ whole genome shotgun (WGS) entry which is preliminary data.</text>
</comment>
<dbReference type="EMBL" id="CM016762">
    <property type="protein sequence ID" value="TMS37641.1"/>
    <property type="molecule type" value="Genomic_DNA"/>
</dbReference>
<dbReference type="EMBL" id="AZBU02000001">
    <property type="protein sequence ID" value="TMS37641.1"/>
    <property type="molecule type" value="Genomic_DNA"/>
</dbReference>
<reference evidence="1 2" key="1">
    <citation type="journal article" date="2015" name="Genome Biol.">
        <title>Comparative genomics of Steinernema reveals deeply conserved gene regulatory networks.</title>
        <authorList>
            <person name="Dillman A.R."/>
            <person name="Macchietto M."/>
            <person name="Porter C.F."/>
            <person name="Rogers A."/>
            <person name="Williams B."/>
            <person name="Antoshechkin I."/>
            <person name="Lee M.M."/>
            <person name="Goodwin Z."/>
            <person name="Lu X."/>
            <person name="Lewis E.E."/>
            <person name="Goodrich-Blair H."/>
            <person name="Stock S.P."/>
            <person name="Adams B.J."/>
            <person name="Sternberg P.W."/>
            <person name="Mortazavi A."/>
        </authorList>
    </citation>
    <scope>NUCLEOTIDE SEQUENCE [LARGE SCALE GENOMIC DNA]</scope>
    <source>
        <strain evidence="1 2">ALL</strain>
    </source>
</reference>
<sequence length="111" mass="12604">MEAVDGLDTEQRRNSFIWPSAFAGKIRKCSENNADQRKPFYLFGHHTFESTRFSKFHVFSWFTRVSPRFFQDTINGLIVGSFTGTLSRSCFAGAAKGLWIKAMSAPNQSRA</sequence>
<name>A0A4U8UW94_STECR</name>
<dbReference type="AlphaFoldDB" id="A0A4U8UW94"/>
<accession>A0A4U8UW94</accession>
<proteinExistence type="predicted"/>
<evidence type="ECO:0000313" key="1">
    <source>
        <dbReference type="EMBL" id="TMS37641.1"/>
    </source>
</evidence>
<reference evidence="1 2" key="2">
    <citation type="journal article" date="2019" name="G3 (Bethesda)">
        <title>Hybrid Assembly of the Genome of the Entomopathogenic Nematode Steinernema carpocapsae Identifies the X-Chromosome.</title>
        <authorList>
            <person name="Serra L."/>
            <person name="Macchietto M."/>
            <person name="Macias-Munoz A."/>
            <person name="McGill C.J."/>
            <person name="Rodriguez I.M."/>
            <person name="Rodriguez B."/>
            <person name="Murad R."/>
            <person name="Mortazavi A."/>
        </authorList>
    </citation>
    <scope>NUCLEOTIDE SEQUENCE [LARGE SCALE GENOMIC DNA]</scope>
    <source>
        <strain evidence="1 2">ALL</strain>
    </source>
</reference>
<keyword evidence="2" id="KW-1185">Reference proteome</keyword>
<dbReference type="Proteomes" id="UP000298663">
    <property type="component" value="Chromosome X"/>
</dbReference>
<protein>
    <submittedName>
        <fullName evidence="1">Uncharacterized protein</fullName>
    </submittedName>
</protein>
<organism evidence="1 2">
    <name type="scientific">Steinernema carpocapsae</name>
    <name type="common">Entomopathogenic nematode</name>
    <dbReference type="NCBI Taxonomy" id="34508"/>
    <lineage>
        <taxon>Eukaryota</taxon>
        <taxon>Metazoa</taxon>
        <taxon>Ecdysozoa</taxon>
        <taxon>Nematoda</taxon>
        <taxon>Chromadorea</taxon>
        <taxon>Rhabditida</taxon>
        <taxon>Tylenchina</taxon>
        <taxon>Panagrolaimomorpha</taxon>
        <taxon>Strongyloidoidea</taxon>
        <taxon>Steinernematidae</taxon>
        <taxon>Steinernema</taxon>
    </lineage>
</organism>
<gene>
    <name evidence="1" type="ORF">L596_004532</name>
</gene>